<evidence type="ECO:0000313" key="2">
    <source>
        <dbReference type="EMBL" id="KAJ5235479.1"/>
    </source>
</evidence>
<feature type="compositionally biased region" description="Basic and acidic residues" evidence="1">
    <location>
        <begin position="50"/>
        <end position="63"/>
    </location>
</feature>
<sequence>MRVEDKKLLAALLASQKGLKLDYKEIARMYGEGATYNSIEHKFRAFRKEAEALREEADKETTKDAGPSGSADASNPSSPNKPQTTPAKRGRPPKNGKTPGKDALKTPAKKKPLGSPQASDDESASPAKRRKTKSPRKGVPSVDTSGFNNNASSKAANELDTLMRETSAYSVLGLGADEA</sequence>
<dbReference type="RefSeq" id="XP_056502979.1">
    <property type="nucleotide sequence ID" value="XM_056643567.1"/>
</dbReference>
<comment type="caution">
    <text evidence="2">The sequence shown here is derived from an EMBL/GenBank/DDBJ whole genome shotgun (WGS) entry which is preliminary data.</text>
</comment>
<dbReference type="Proteomes" id="UP001147733">
    <property type="component" value="Unassembled WGS sequence"/>
</dbReference>
<proteinExistence type="predicted"/>
<dbReference type="GeneID" id="81382734"/>
<feature type="region of interest" description="Disordered" evidence="1">
    <location>
        <begin position="50"/>
        <end position="152"/>
    </location>
</feature>
<organism evidence="2 3">
    <name type="scientific">Penicillium citrinum</name>
    <dbReference type="NCBI Taxonomy" id="5077"/>
    <lineage>
        <taxon>Eukaryota</taxon>
        <taxon>Fungi</taxon>
        <taxon>Dikarya</taxon>
        <taxon>Ascomycota</taxon>
        <taxon>Pezizomycotina</taxon>
        <taxon>Eurotiomycetes</taxon>
        <taxon>Eurotiomycetidae</taxon>
        <taxon>Eurotiales</taxon>
        <taxon>Aspergillaceae</taxon>
        <taxon>Penicillium</taxon>
    </lineage>
</organism>
<name>A0A9W9TSH2_PENCI</name>
<dbReference type="OrthoDB" id="4828117at2759"/>
<dbReference type="EMBL" id="JAPQKT010000003">
    <property type="protein sequence ID" value="KAJ5235479.1"/>
    <property type="molecule type" value="Genomic_DNA"/>
</dbReference>
<evidence type="ECO:0000313" key="3">
    <source>
        <dbReference type="Proteomes" id="UP001147733"/>
    </source>
</evidence>
<keyword evidence="3" id="KW-1185">Reference proteome</keyword>
<feature type="compositionally biased region" description="Basic residues" evidence="1">
    <location>
        <begin position="127"/>
        <end position="136"/>
    </location>
</feature>
<reference evidence="2" key="1">
    <citation type="submission" date="2022-11" db="EMBL/GenBank/DDBJ databases">
        <authorList>
            <person name="Petersen C."/>
        </authorList>
    </citation>
    <scope>NUCLEOTIDE SEQUENCE</scope>
    <source>
        <strain evidence="2">IBT 23319</strain>
    </source>
</reference>
<gene>
    <name evidence="2" type="ORF">N7469_004647</name>
</gene>
<feature type="compositionally biased region" description="Polar residues" evidence="1">
    <location>
        <begin position="71"/>
        <end position="86"/>
    </location>
</feature>
<reference evidence="2" key="2">
    <citation type="journal article" date="2023" name="IMA Fungus">
        <title>Comparative genomic study of the Penicillium genus elucidates a diverse pangenome and 15 lateral gene transfer events.</title>
        <authorList>
            <person name="Petersen C."/>
            <person name="Sorensen T."/>
            <person name="Nielsen M.R."/>
            <person name="Sondergaard T.E."/>
            <person name="Sorensen J.L."/>
            <person name="Fitzpatrick D.A."/>
            <person name="Frisvad J.C."/>
            <person name="Nielsen K.L."/>
        </authorList>
    </citation>
    <scope>NUCLEOTIDE SEQUENCE</scope>
    <source>
        <strain evidence="2">IBT 23319</strain>
    </source>
</reference>
<protein>
    <submittedName>
        <fullName evidence="2">Uncharacterized protein</fullName>
    </submittedName>
</protein>
<accession>A0A9W9TSH2</accession>
<dbReference type="AlphaFoldDB" id="A0A9W9TSH2"/>
<feature type="compositionally biased region" description="Polar residues" evidence="1">
    <location>
        <begin position="142"/>
        <end position="152"/>
    </location>
</feature>
<evidence type="ECO:0000256" key="1">
    <source>
        <dbReference type="SAM" id="MobiDB-lite"/>
    </source>
</evidence>